<gene>
    <name evidence="1" type="ORF">IMC76_02690</name>
</gene>
<dbReference type="InterPro" id="IPR017945">
    <property type="entry name" value="DHBP_synth_RibB-like_a/b_dom"/>
</dbReference>
<dbReference type="RefSeq" id="WP_025802529.1">
    <property type="nucleotide sequence ID" value="NZ_CP053842.1"/>
</dbReference>
<organism evidence="1 2">
    <name type="scientific">Campylobacter corcagiensis</name>
    <dbReference type="NCBI Taxonomy" id="1448857"/>
    <lineage>
        <taxon>Bacteria</taxon>
        <taxon>Pseudomonadati</taxon>
        <taxon>Campylobacterota</taxon>
        <taxon>Epsilonproteobacteria</taxon>
        <taxon>Campylobacterales</taxon>
        <taxon>Campylobacteraceae</taxon>
        <taxon>Campylobacter</taxon>
    </lineage>
</organism>
<dbReference type="SUPFAM" id="SSF55821">
    <property type="entry name" value="YrdC/RibB"/>
    <property type="match status" value="1"/>
</dbReference>
<reference evidence="1 2" key="1">
    <citation type="submission" date="2020-10" db="EMBL/GenBank/DDBJ databases">
        <title>Campylobacter and Helicobacter PacBio genomes.</title>
        <authorList>
            <person name="Lane C."/>
        </authorList>
    </citation>
    <scope>NUCLEOTIDE SEQUENCE [LARGE SCALE GENOMIC DNA]</scope>
    <source>
        <strain evidence="1 2">2016D-0077</strain>
    </source>
</reference>
<evidence type="ECO:0000313" key="2">
    <source>
        <dbReference type="Proteomes" id="UP000594749"/>
    </source>
</evidence>
<protein>
    <submittedName>
        <fullName evidence="1">Sua5 YciO YrdC YwlC family protein</fullName>
    </submittedName>
</protein>
<keyword evidence="2" id="KW-1185">Reference proteome</keyword>
<proteinExistence type="predicted"/>
<sequence length="136" mass="15565">MIYLVQTDTTVGLLSRDFKELNLAKNRDANTPCILTTAKFLGLRVPRPFKNLVRKARKTTFIYPNAKSIRVVKDCEHESFLKEHGSMYSTSANPHGKGFDEEWARSVADEIVGNNFSSKQSSRIYKISRKKLKVIR</sequence>
<evidence type="ECO:0000313" key="1">
    <source>
        <dbReference type="EMBL" id="QOQ87736.1"/>
    </source>
</evidence>
<dbReference type="Proteomes" id="UP000594749">
    <property type="component" value="Chromosome"/>
</dbReference>
<dbReference type="OrthoDB" id="5339525at2"/>
<name>A0A7M1LIQ7_9BACT</name>
<accession>A0A7M1LIQ7</accession>
<dbReference type="AlphaFoldDB" id="A0A7M1LIQ7"/>
<dbReference type="EMBL" id="CP063078">
    <property type="protein sequence ID" value="QOQ87736.1"/>
    <property type="molecule type" value="Genomic_DNA"/>
</dbReference>